<dbReference type="InterPro" id="IPR041726">
    <property type="entry name" value="ACAD10_11_N"/>
</dbReference>
<accession>A0A6I4M442</accession>
<dbReference type="AlphaFoldDB" id="A0A6I4M442"/>
<dbReference type="PANTHER" id="PTHR21310">
    <property type="entry name" value="AMINOGLYCOSIDE PHOSPHOTRANSFERASE-RELATED-RELATED"/>
    <property type="match status" value="1"/>
</dbReference>
<dbReference type="GO" id="GO:0016740">
    <property type="term" value="F:transferase activity"/>
    <property type="evidence" value="ECO:0007669"/>
    <property type="project" value="UniProtKB-KW"/>
</dbReference>
<dbReference type="InterPro" id="IPR011009">
    <property type="entry name" value="Kinase-like_dom_sf"/>
</dbReference>
<evidence type="ECO:0000313" key="3">
    <source>
        <dbReference type="Proteomes" id="UP000462055"/>
    </source>
</evidence>
<dbReference type="InterPro" id="IPR051678">
    <property type="entry name" value="AGP_Transferase"/>
</dbReference>
<evidence type="ECO:0000313" key="2">
    <source>
        <dbReference type="EMBL" id="MWA00838.1"/>
    </source>
</evidence>
<dbReference type="EMBL" id="WBMS02000007">
    <property type="protein sequence ID" value="MWA00838.1"/>
    <property type="molecule type" value="Genomic_DNA"/>
</dbReference>
<dbReference type="Gene3D" id="3.30.200.20">
    <property type="entry name" value="Phosphorylase Kinase, domain 1"/>
    <property type="match status" value="1"/>
</dbReference>
<dbReference type="Gene3D" id="3.90.1200.10">
    <property type="match status" value="1"/>
</dbReference>
<comment type="caution">
    <text evidence="2">The sequence shown here is derived from an EMBL/GenBank/DDBJ whole genome shotgun (WGS) entry which is preliminary data.</text>
</comment>
<feature type="domain" description="Aminoglycoside phosphotransferase" evidence="1">
    <location>
        <begin position="29"/>
        <end position="279"/>
    </location>
</feature>
<dbReference type="InterPro" id="IPR002575">
    <property type="entry name" value="Aminoglycoside_PTrfase"/>
</dbReference>
<reference evidence="2" key="1">
    <citation type="submission" date="2019-12" db="EMBL/GenBank/DDBJ databases">
        <title>Actinomadura physcomitrii sp. nov., a novel actinomycete isolated from moss [Physcomitrium sphaericum (Ludw) Fuernr].</title>
        <authorList>
            <person name="Zhuang X."/>
        </authorList>
    </citation>
    <scope>NUCLEOTIDE SEQUENCE [LARGE SCALE GENOMIC DNA]</scope>
    <source>
        <strain evidence="2">LD22</strain>
    </source>
</reference>
<proteinExistence type="predicted"/>
<dbReference type="CDD" id="cd05154">
    <property type="entry name" value="ACAD10_11_N-like"/>
    <property type="match status" value="1"/>
</dbReference>
<dbReference type="Proteomes" id="UP000462055">
    <property type="component" value="Unassembled WGS sequence"/>
</dbReference>
<organism evidence="2 3">
    <name type="scientific">Actinomadura physcomitrii</name>
    <dbReference type="NCBI Taxonomy" id="2650748"/>
    <lineage>
        <taxon>Bacteria</taxon>
        <taxon>Bacillati</taxon>
        <taxon>Actinomycetota</taxon>
        <taxon>Actinomycetes</taxon>
        <taxon>Streptosporangiales</taxon>
        <taxon>Thermomonosporaceae</taxon>
        <taxon>Actinomadura</taxon>
    </lineage>
</organism>
<gene>
    <name evidence="2" type="ORF">F8568_010685</name>
</gene>
<name>A0A6I4M442_9ACTN</name>
<evidence type="ECO:0000259" key="1">
    <source>
        <dbReference type="Pfam" id="PF01636"/>
    </source>
</evidence>
<protein>
    <submittedName>
        <fullName evidence="2">Phosphotransferase</fullName>
    </submittedName>
</protein>
<dbReference type="Pfam" id="PF01636">
    <property type="entry name" value="APH"/>
    <property type="match status" value="1"/>
</dbReference>
<sequence length="337" mass="36233">MTDELEFSLRERATKAAQTWAPGAEVTEVAPLTGGASSLTFVAHLRSEGRQEERVVLKVAPPGLSPVRNRDVLRQARVMRALHGRPGVRVPPVLFEDPGEPPDTPPFLAMGLVPGECAEPVLEEERDPAGFAAVRSSALDAAAVLAAIHSVPPRGAGLEAEPVVTLADEIDRWTRAFATVPPDLQHEYERCARALHATIPAPLDPVINHGDYRLGNTLCRRGRVEAVIDWEIWSVGDPRVDLAWFTFFTDEARHPAAPSDEPSGMPPGTELLAAYVAAGGRQVPDLTWFEALTHYKEAGATALLIKRGRRAGELAPAIARMVPALPGLLAKAEALLG</sequence>
<dbReference type="SUPFAM" id="SSF56112">
    <property type="entry name" value="Protein kinase-like (PK-like)"/>
    <property type="match status" value="1"/>
</dbReference>
<dbReference type="RefSeq" id="WP_151593372.1">
    <property type="nucleotide sequence ID" value="NZ_WBMS02000007.1"/>
</dbReference>
<keyword evidence="3" id="KW-1185">Reference proteome</keyword>